<protein>
    <submittedName>
        <fullName evidence="1">Uncharacterized protein</fullName>
    </submittedName>
</protein>
<comment type="caution">
    <text evidence="1">The sequence shown here is derived from an EMBL/GenBank/DDBJ whole genome shotgun (WGS) entry which is preliminary data.</text>
</comment>
<dbReference type="EMBL" id="JABXBU010000001">
    <property type="protein sequence ID" value="KAF8796654.1"/>
    <property type="molecule type" value="Genomic_DNA"/>
</dbReference>
<dbReference type="AlphaFoldDB" id="A0A8T0FZY6"/>
<gene>
    <name evidence="1" type="ORF">HNY73_001003</name>
</gene>
<keyword evidence="2" id="KW-1185">Reference proteome</keyword>
<dbReference type="Proteomes" id="UP000807504">
    <property type="component" value="Unassembled WGS sequence"/>
</dbReference>
<evidence type="ECO:0000313" key="1">
    <source>
        <dbReference type="EMBL" id="KAF8796654.1"/>
    </source>
</evidence>
<organism evidence="1 2">
    <name type="scientific">Argiope bruennichi</name>
    <name type="common">Wasp spider</name>
    <name type="synonym">Aranea bruennichi</name>
    <dbReference type="NCBI Taxonomy" id="94029"/>
    <lineage>
        <taxon>Eukaryota</taxon>
        <taxon>Metazoa</taxon>
        <taxon>Ecdysozoa</taxon>
        <taxon>Arthropoda</taxon>
        <taxon>Chelicerata</taxon>
        <taxon>Arachnida</taxon>
        <taxon>Araneae</taxon>
        <taxon>Araneomorphae</taxon>
        <taxon>Entelegynae</taxon>
        <taxon>Araneoidea</taxon>
        <taxon>Araneidae</taxon>
        <taxon>Argiope</taxon>
    </lineage>
</organism>
<sequence>MGNPPAERPHEALRRRLCSQYAQSEEQKFKIRYFRAAARGSKTFPIVGKMRNKAGNKISEKGIEILVFSTAAYPRAADLGYHQRQIGAVSGDGRRNHGSSNKYYFDSAVSSEEASMQVTLMEISSRLSRLMHVLVPVLENLVDDFAREANREEGNPSHCWYHQRFQAENSAVQTTLLFSRSEN</sequence>
<name>A0A8T0FZY6_ARGBR</name>
<reference evidence="1" key="1">
    <citation type="journal article" date="2020" name="bioRxiv">
        <title>Chromosome-level reference genome of the European wasp spider Argiope bruennichi: a resource for studies on range expansion and evolutionary adaptation.</title>
        <authorList>
            <person name="Sheffer M.M."/>
            <person name="Hoppe A."/>
            <person name="Krehenwinkel H."/>
            <person name="Uhl G."/>
            <person name="Kuss A.W."/>
            <person name="Jensen L."/>
            <person name="Jensen C."/>
            <person name="Gillespie R.G."/>
            <person name="Hoff K.J."/>
            <person name="Prost S."/>
        </authorList>
    </citation>
    <scope>NUCLEOTIDE SEQUENCE</scope>
</reference>
<accession>A0A8T0FZY6</accession>
<reference evidence="1" key="2">
    <citation type="submission" date="2020-06" db="EMBL/GenBank/DDBJ databases">
        <authorList>
            <person name="Sheffer M."/>
        </authorList>
    </citation>
    <scope>NUCLEOTIDE SEQUENCE</scope>
</reference>
<proteinExistence type="predicted"/>
<evidence type="ECO:0000313" key="2">
    <source>
        <dbReference type="Proteomes" id="UP000807504"/>
    </source>
</evidence>